<comment type="caution">
    <text evidence="3">The sequence shown here is derived from an EMBL/GenBank/DDBJ whole genome shotgun (WGS) entry which is preliminary data.</text>
</comment>
<protein>
    <submittedName>
        <fullName evidence="3">GCN5 family acetyltransferase</fullName>
    </submittedName>
    <submittedName>
        <fullName evidence="2">GNAT family N-acetyltransferase</fullName>
    </submittedName>
</protein>
<dbReference type="STRING" id="1479485.DA73_0230820"/>
<dbReference type="Pfam" id="PF13673">
    <property type="entry name" value="Acetyltransf_10"/>
    <property type="match status" value="1"/>
</dbReference>
<dbReference type="AlphaFoldDB" id="A0A0C1R9A6"/>
<dbReference type="PANTHER" id="PTHR43451:SF1">
    <property type="entry name" value="ACETYLTRANSFERASE"/>
    <property type="match status" value="1"/>
</dbReference>
<dbReference type="Proteomes" id="UP000029738">
    <property type="component" value="Unassembled WGS sequence"/>
</dbReference>
<dbReference type="InterPro" id="IPR052564">
    <property type="entry name" value="N-acetyltrans/Recomb-assoc"/>
</dbReference>
<evidence type="ECO:0000313" key="3">
    <source>
        <dbReference type="EMBL" id="KIE08890.1"/>
    </source>
</evidence>
<reference evidence="3" key="1">
    <citation type="journal article" date="2015" name="Genome Announc.">
        <title>Draft Genome Sequence of Tolypothrix boutellei Strain VB521301.</title>
        <authorList>
            <person name="Chandrababunaidu M.M."/>
            <person name="Singh D."/>
            <person name="Sen D."/>
            <person name="Bhan S."/>
            <person name="Das S."/>
            <person name="Gupta A."/>
            <person name="Adhikary S.P."/>
            <person name="Tripathy S."/>
        </authorList>
    </citation>
    <scope>NUCLEOTIDE SEQUENCE</scope>
    <source>
        <strain evidence="3">VB521301</strain>
    </source>
</reference>
<gene>
    <name evidence="3" type="ORF">DA73_0230820</name>
    <name evidence="2" type="ORF">DA73_0400008125</name>
</gene>
<dbReference type="OrthoDB" id="88131at2"/>
<keyword evidence="3" id="KW-0808">Transferase</keyword>
<dbReference type="EMBL" id="JHEG02000058">
    <property type="protein sequence ID" value="KIE08890.1"/>
    <property type="molecule type" value="Genomic_DNA"/>
</dbReference>
<dbReference type="RefSeq" id="WP_038084156.1">
    <property type="nucleotide sequence ID" value="NZ_JHEG04000001.1"/>
</dbReference>
<dbReference type="CDD" id="cd04301">
    <property type="entry name" value="NAT_SF"/>
    <property type="match status" value="1"/>
</dbReference>
<keyword evidence="4" id="KW-1185">Reference proteome</keyword>
<dbReference type="Gene3D" id="3.40.630.30">
    <property type="match status" value="1"/>
</dbReference>
<evidence type="ECO:0000313" key="2">
    <source>
        <dbReference type="EMBL" id="KAF3885427.1"/>
    </source>
</evidence>
<evidence type="ECO:0000259" key="1">
    <source>
        <dbReference type="PROSITE" id="PS51186"/>
    </source>
</evidence>
<sequence length="155" mass="17770">MNTVNYRLPQLGDEHQISGCMWASAVLWELTDGTPESVAEWKKLCSPEELRDRILSNEKTLVATWNEIVVGFIAFKRGNHLSLLFVRREFSGQGIGRELFTRCSYDLDEVTVNAAEEAVGFYLKVGFIQSGDRFFKYGIWGTPMKWINLSHEVME</sequence>
<organism evidence="3">
    <name type="scientific">Tolypothrix bouteillei VB521301</name>
    <dbReference type="NCBI Taxonomy" id="1479485"/>
    <lineage>
        <taxon>Bacteria</taxon>
        <taxon>Bacillati</taxon>
        <taxon>Cyanobacteriota</taxon>
        <taxon>Cyanophyceae</taxon>
        <taxon>Nostocales</taxon>
        <taxon>Tolypothrichaceae</taxon>
        <taxon>Tolypothrix</taxon>
    </lineage>
</organism>
<dbReference type="InterPro" id="IPR016181">
    <property type="entry name" value="Acyl_CoA_acyltransferase"/>
</dbReference>
<name>A0A0C1R9A6_9CYAN</name>
<accession>A0A0C1R9A6</accession>
<proteinExistence type="predicted"/>
<reference evidence="2" key="2">
    <citation type="submission" date="2019-11" db="EMBL/GenBank/DDBJ databases">
        <title>Improved Assembly of Tolypothrix boutellei genome.</title>
        <authorList>
            <person name="Sarangi A.N."/>
            <person name="Mukherjee M."/>
            <person name="Ghosh S."/>
            <person name="Singh D."/>
            <person name="Das A."/>
            <person name="Kant S."/>
            <person name="Prusty A."/>
            <person name="Tripathy S."/>
        </authorList>
    </citation>
    <scope>NUCLEOTIDE SEQUENCE</scope>
    <source>
        <strain evidence="2">VB521301</strain>
    </source>
</reference>
<dbReference type="GO" id="GO:0016747">
    <property type="term" value="F:acyltransferase activity, transferring groups other than amino-acyl groups"/>
    <property type="evidence" value="ECO:0007669"/>
    <property type="project" value="InterPro"/>
</dbReference>
<evidence type="ECO:0000313" key="4">
    <source>
        <dbReference type="Proteomes" id="UP000029738"/>
    </source>
</evidence>
<feature type="domain" description="N-acetyltransferase" evidence="1">
    <location>
        <begin position="25"/>
        <end position="149"/>
    </location>
</feature>
<dbReference type="EMBL" id="JHEG04000001">
    <property type="protein sequence ID" value="KAF3885427.1"/>
    <property type="molecule type" value="Genomic_DNA"/>
</dbReference>
<dbReference type="SUPFAM" id="SSF55729">
    <property type="entry name" value="Acyl-CoA N-acyltransferases (Nat)"/>
    <property type="match status" value="1"/>
</dbReference>
<dbReference type="InterPro" id="IPR000182">
    <property type="entry name" value="GNAT_dom"/>
</dbReference>
<dbReference type="PANTHER" id="PTHR43451">
    <property type="entry name" value="ACETYLTRANSFERASE (GNAT) FAMILY PROTEIN"/>
    <property type="match status" value="1"/>
</dbReference>
<dbReference type="PROSITE" id="PS51186">
    <property type="entry name" value="GNAT"/>
    <property type="match status" value="1"/>
</dbReference>